<dbReference type="InterPro" id="IPR015892">
    <property type="entry name" value="Carbonic_anhydrase_CS"/>
</dbReference>
<name>A0ABV7WEA0_9MICO</name>
<gene>
    <name evidence="8" type="ORF">ACFOLH_00360</name>
</gene>
<dbReference type="InterPro" id="IPR036874">
    <property type="entry name" value="Carbonic_anhydrase_sf"/>
</dbReference>
<keyword evidence="4" id="KW-0456">Lyase</keyword>
<evidence type="ECO:0000313" key="8">
    <source>
        <dbReference type="EMBL" id="MFC3686788.1"/>
    </source>
</evidence>
<dbReference type="Proteomes" id="UP001595685">
    <property type="component" value="Unassembled WGS sequence"/>
</dbReference>
<dbReference type="PANTHER" id="PTHR11002:SF79">
    <property type="entry name" value="CARBONIC ANHYDRASE 2"/>
    <property type="match status" value="1"/>
</dbReference>
<sequence>MTGVTDATDATDATGATPPVPATPGDAWAELAAGNARFAADEALRPNADAAQRRRVSTGQRPFAVVLGCSDSRVAAELVFDRGLGDLFVVRTAGHALDTAVLGSVEFATSVLGVPLLVVLGHDSCGAVSAALTSRQDGSVPGGFVRDIVERVTTSVLAAEHRGETGVDDIVREHVRATARQLVERSEAVREAVSAGRLGVVGATYTLADGLVQLVHAEGVELADAPPAG</sequence>
<accession>A0ABV7WEA0</accession>
<comment type="function">
    <text evidence="5">Catalyzes the reversible hydration of carbon dioxide to form bicarbonate.</text>
</comment>
<evidence type="ECO:0000256" key="6">
    <source>
        <dbReference type="ARBA" id="ARBA00048348"/>
    </source>
</evidence>
<dbReference type="Pfam" id="PF00484">
    <property type="entry name" value="Pro_CA"/>
    <property type="match status" value="1"/>
</dbReference>
<evidence type="ECO:0000256" key="7">
    <source>
        <dbReference type="SAM" id="MobiDB-lite"/>
    </source>
</evidence>
<protein>
    <recommendedName>
        <fullName evidence="2">carbonic anhydrase</fullName>
        <ecNumber evidence="2">4.2.1.1</ecNumber>
    </recommendedName>
</protein>
<reference evidence="9" key="1">
    <citation type="journal article" date="2019" name="Int. J. Syst. Evol. Microbiol.">
        <title>The Global Catalogue of Microorganisms (GCM) 10K type strain sequencing project: providing services to taxonomists for standard genome sequencing and annotation.</title>
        <authorList>
            <consortium name="The Broad Institute Genomics Platform"/>
            <consortium name="The Broad Institute Genome Sequencing Center for Infectious Disease"/>
            <person name="Wu L."/>
            <person name="Ma J."/>
        </authorList>
    </citation>
    <scope>NUCLEOTIDE SEQUENCE [LARGE SCALE GENOMIC DNA]</scope>
    <source>
        <strain evidence="9">NCAIM B.02333</strain>
    </source>
</reference>
<evidence type="ECO:0000313" key="9">
    <source>
        <dbReference type="Proteomes" id="UP001595685"/>
    </source>
</evidence>
<dbReference type="EMBL" id="JBHRWW010000001">
    <property type="protein sequence ID" value="MFC3686788.1"/>
    <property type="molecule type" value="Genomic_DNA"/>
</dbReference>
<keyword evidence="9" id="KW-1185">Reference proteome</keyword>
<dbReference type="SUPFAM" id="SSF53056">
    <property type="entry name" value="beta-carbonic anhydrase, cab"/>
    <property type="match status" value="1"/>
</dbReference>
<feature type="region of interest" description="Disordered" evidence="7">
    <location>
        <begin position="1"/>
        <end position="24"/>
    </location>
</feature>
<comment type="caution">
    <text evidence="8">The sequence shown here is derived from an EMBL/GenBank/DDBJ whole genome shotgun (WGS) entry which is preliminary data.</text>
</comment>
<evidence type="ECO:0000256" key="5">
    <source>
        <dbReference type="ARBA" id="ARBA00024993"/>
    </source>
</evidence>
<organism evidence="8 9">
    <name type="scientific">Aquipuribacter hungaricus</name>
    <dbReference type="NCBI Taxonomy" id="545624"/>
    <lineage>
        <taxon>Bacteria</taxon>
        <taxon>Bacillati</taxon>
        <taxon>Actinomycetota</taxon>
        <taxon>Actinomycetes</taxon>
        <taxon>Micrococcales</taxon>
        <taxon>Intrasporangiaceae</taxon>
        <taxon>Aquipuribacter</taxon>
    </lineage>
</organism>
<dbReference type="InterPro" id="IPR001765">
    <property type="entry name" value="Carbonic_anhydrase"/>
</dbReference>
<dbReference type="RefSeq" id="WP_340295211.1">
    <property type="nucleotide sequence ID" value="NZ_JBBEOI010000217.1"/>
</dbReference>
<evidence type="ECO:0000256" key="4">
    <source>
        <dbReference type="ARBA" id="ARBA00023239"/>
    </source>
</evidence>
<comment type="catalytic activity">
    <reaction evidence="6">
        <text>hydrogencarbonate + H(+) = CO2 + H2O</text>
        <dbReference type="Rhea" id="RHEA:10748"/>
        <dbReference type="ChEBI" id="CHEBI:15377"/>
        <dbReference type="ChEBI" id="CHEBI:15378"/>
        <dbReference type="ChEBI" id="CHEBI:16526"/>
        <dbReference type="ChEBI" id="CHEBI:17544"/>
        <dbReference type="EC" id="4.2.1.1"/>
    </reaction>
</comment>
<evidence type="ECO:0000256" key="2">
    <source>
        <dbReference type="ARBA" id="ARBA00012925"/>
    </source>
</evidence>
<comment type="similarity">
    <text evidence="1">Belongs to the beta-class carbonic anhydrase family.</text>
</comment>
<keyword evidence="3" id="KW-0862">Zinc</keyword>
<evidence type="ECO:0000256" key="3">
    <source>
        <dbReference type="ARBA" id="ARBA00022833"/>
    </source>
</evidence>
<dbReference type="SMART" id="SM00947">
    <property type="entry name" value="Pro_CA"/>
    <property type="match status" value="1"/>
</dbReference>
<dbReference type="PROSITE" id="PS00704">
    <property type="entry name" value="PROK_CO2_ANHYDRASE_1"/>
    <property type="match status" value="1"/>
</dbReference>
<proteinExistence type="inferred from homology"/>
<dbReference type="Gene3D" id="3.40.1050.10">
    <property type="entry name" value="Carbonic anhydrase"/>
    <property type="match status" value="1"/>
</dbReference>
<dbReference type="PANTHER" id="PTHR11002">
    <property type="entry name" value="CARBONIC ANHYDRASE"/>
    <property type="match status" value="1"/>
</dbReference>
<dbReference type="EC" id="4.2.1.1" evidence="2"/>
<evidence type="ECO:0000256" key="1">
    <source>
        <dbReference type="ARBA" id="ARBA00006217"/>
    </source>
</evidence>